<dbReference type="InterPro" id="IPR016059">
    <property type="entry name" value="DNA_ligase_ATP-dep_CS"/>
</dbReference>
<dbReference type="EMBL" id="LT598451">
    <property type="protein sequence ID" value="SCU92558.1"/>
    <property type="molecule type" value="Genomic_DNA"/>
</dbReference>
<keyword evidence="3 14" id="KW-0436">Ligase</keyword>
<dbReference type="FunFam" id="3.30.470.30:FF:000002">
    <property type="entry name" value="DNA ligase"/>
    <property type="match status" value="1"/>
</dbReference>
<dbReference type="InterPro" id="IPR036599">
    <property type="entry name" value="DNA_ligase_N_sf"/>
</dbReference>
<dbReference type="GO" id="GO:1903461">
    <property type="term" value="P:Okazaki fragment processing involved in mitotic DNA replication"/>
    <property type="evidence" value="ECO:0007669"/>
    <property type="project" value="TreeGrafter"/>
</dbReference>
<evidence type="ECO:0000256" key="15">
    <source>
        <dbReference type="RuleBase" id="RU004196"/>
    </source>
</evidence>
<feature type="compositionally biased region" description="Basic and acidic residues" evidence="16">
    <location>
        <begin position="54"/>
        <end position="67"/>
    </location>
</feature>
<keyword evidence="11" id="KW-0539">Nucleus</keyword>
<evidence type="ECO:0000313" key="19">
    <source>
        <dbReference type="Proteomes" id="UP000189911"/>
    </source>
</evidence>
<keyword evidence="4" id="KW-0132">Cell division</keyword>
<dbReference type="PROSITE" id="PS00697">
    <property type="entry name" value="DNA_LIGASE_A1"/>
    <property type="match status" value="1"/>
</dbReference>
<dbReference type="Gene3D" id="3.30.470.30">
    <property type="entry name" value="DNA ligase/mRNA capping enzyme"/>
    <property type="match status" value="1"/>
</dbReference>
<dbReference type="GO" id="GO:0051301">
    <property type="term" value="P:cell division"/>
    <property type="evidence" value="ECO:0007669"/>
    <property type="project" value="UniProtKB-KW"/>
</dbReference>
<evidence type="ECO:0000259" key="17">
    <source>
        <dbReference type="PROSITE" id="PS50160"/>
    </source>
</evidence>
<dbReference type="PROSITE" id="PS00333">
    <property type="entry name" value="DNA_LIGASE_A2"/>
    <property type="match status" value="1"/>
</dbReference>
<keyword evidence="8 14" id="KW-0067">ATP-binding</keyword>
<dbReference type="GO" id="GO:0003910">
    <property type="term" value="F:DNA ligase (ATP) activity"/>
    <property type="evidence" value="ECO:0007669"/>
    <property type="project" value="UniProtKB-EC"/>
</dbReference>
<comment type="subcellular location">
    <subcellularLocation>
        <location evidence="1">Nucleus</location>
    </subcellularLocation>
</comment>
<dbReference type="Pfam" id="PF01068">
    <property type="entry name" value="DNA_ligase_A_M"/>
    <property type="match status" value="1"/>
</dbReference>
<dbReference type="InterPro" id="IPR012308">
    <property type="entry name" value="DNA_ligase_ATP-dep_N"/>
</dbReference>
<organism evidence="18 19">
    <name type="scientific">Lachancea nothofagi CBS 11611</name>
    <dbReference type="NCBI Taxonomy" id="1266666"/>
    <lineage>
        <taxon>Eukaryota</taxon>
        <taxon>Fungi</taxon>
        <taxon>Dikarya</taxon>
        <taxon>Ascomycota</taxon>
        <taxon>Saccharomycotina</taxon>
        <taxon>Saccharomycetes</taxon>
        <taxon>Saccharomycetales</taxon>
        <taxon>Saccharomycetaceae</taxon>
        <taxon>Lachancea</taxon>
    </lineage>
</organism>
<evidence type="ECO:0000256" key="4">
    <source>
        <dbReference type="ARBA" id="ARBA00022618"/>
    </source>
</evidence>
<dbReference type="PANTHER" id="PTHR45674">
    <property type="entry name" value="DNA LIGASE 1/3 FAMILY MEMBER"/>
    <property type="match status" value="1"/>
</dbReference>
<evidence type="ECO:0000256" key="9">
    <source>
        <dbReference type="ARBA" id="ARBA00023172"/>
    </source>
</evidence>
<dbReference type="GO" id="GO:0005524">
    <property type="term" value="F:ATP binding"/>
    <property type="evidence" value="ECO:0007669"/>
    <property type="project" value="UniProtKB-KW"/>
</dbReference>
<evidence type="ECO:0000256" key="14">
    <source>
        <dbReference type="RuleBase" id="RU000617"/>
    </source>
</evidence>
<sequence>MIRIARLGMSSTKKQATLAKFFSSRKRDEDEALQMEDSVKKHQVNAIETAQKQPKLEENPPASHDDSPSPLVSLEASKPVIKNDIKDAPAIVPTAPKDSKILYSQICNVFNEIENTSSRLQIVKLCGDFLYSVLVKTQKDLVPITYLLINKLGPDYQPGLELGLGEGLLMKTISESCGKSLAQVKARYRELGDLGRIAQEARAVQPTMFKPKPLTTGEVFSNLQAIAKSQGKDSQLRKVQLIKKMLTACEGVEAKFLIRSLEAKLRIGLAEKSVLVALSKALLTHEHNGKEPSSQLVDAAEQKIRDAFCQVPNYEIVIKTALEHGIMNLDKHCVLTPGIPLKPMLAKPSKSISEVLDRFQGQRFTCEYKYDGERAQVHLLPDGTMRIYSRNGENMTERYPEINIGDFIADKVNTHTLILDCEAVAWDKEKNTILPFQVLSTRKRKGVVAEDVKVRVCLFAFDILCYNDEPLINRPLAERREYLERALKPVPGELQFASEVTTMSLEEMQQYLDQSVKDACEGLMVKSLDGEDSHYEPSKRSRNWLKLKKDYLQGVGDSLDLCVLGAYYGRGKRTGTYGGFLLGCYNQDSGEFETCCKIGTGFSDEMLQKLYDELKPTEIKDPKAFFVFSESAPPDIWFEPTMLFEVLTADLSLSPVYKAGSSSYDKGISLRFPRFIRIRDDKSVEDATSSEQVIEFYESQAHLK</sequence>
<dbReference type="GO" id="GO:0006281">
    <property type="term" value="P:DNA repair"/>
    <property type="evidence" value="ECO:0007669"/>
    <property type="project" value="UniProtKB-KW"/>
</dbReference>
<comment type="catalytic activity">
    <reaction evidence="13 14">
        <text>ATP + (deoxyribonucleotide)n-3'-hydroxyl + 5'-phospho-(deoxyribonucleotide)m = (deoxyribonucleotide)n+m + AMP + diphosphate.</text>
        <dbReference type="EC" id="6.5.1.1"/>
    </reaction>
</comment>
<dbReference type="CDD" id="cd07900">
    <property type="entry name" value="Adenylation_DNA_ligase_I_Euk"/>
    <property type="match status" value="1"/>
</dbReference>
<comment type="similarity">
    <text evidence="2 15">Belongs to the ATP-dependent DNA ligase family.</text>
</comment>
<evidence type="ECO:0000256" key="11">
    <source>
        <dbReference type="ARBA" id="ARBA00023242"/>
    </source>
</evidence>
<keyword evidence="10 14" id="KW-0234">DNA repair</keyword>
<dbReference type="Pfam" id="PF04679">
    <property type="entry name" value="DNA_ligase_A_C"/>
    <property type="match status" value="1"/>
</dbReference>
<evidence type="ECO:0000256" key="12">
    <source>
        <dbReference type="ARBA" id="ARBA00023306"/>
    </source>
</evidence>
<dbReference type="CDD" id="cd07969">
    <property type="entry name" value="OBF_DNA_ligase_I"/>
    <property type="match status" value="1"/>
</dbReference>
<evidence type="ECO:0000256" key="8">
    <source>
        <dbReference type="ARBA" id="ARBA00022840"/>
    </source>
</evidence>
<dbReference type="SUPFAM" id="SSF117018">
    <property type="entry name" value="ATP-dependent DNA ligase DNA-binding domain"/>
    <property type="match status" value="1"/>
</dbReference>
<dbReference type="SUPFAM" id="SSF50249">
    <property type="entry name" value="Nucleic acid-binding proteins"/>
    <property type="match status" value="1"/>
</dbReference>
<dbReference type="Pfam" id="PF04675">
    <property type="entry name" value="DNA_ligase_A_N"/>
    <property type="match status" value="1"/>
</dbReference>
<evidence type="ECO:0000313" key="18">
    <source>
        <dbReference type="EMBL" id="SCU92558.1"/>
    </source>
</evidence>
<evidence type="ECO:0000256" key="2">
    <source>
        <dbReference type="ARBA" id="ARBA00007572"/>
    </source>
</evidence>
<name>A0A1G4JP86_9SACH</name>
<keyword evidence="6 14" id="KW-0547">Nucleotide-binding</keyword>
<dbReference type="EC" id="6.5.1.1" evidence="14"/>
<dbReference type="InterPro" id="IPR012310">
    <property type="entry name" value="DNA_ligase_ATP-dep_cent"/>
</dbReference>
<keyword evidence="19" id="KW-1185">Reference proteome</keyword>
<dbReference type="NCBIfam" id="TIGR00574">
    <property type="entry name" value="dnl1"/>
    <property type="match status" value="1"/>
</dbReference>
<dbReference type="GO" id="GO:0003677">
    <property type="term" value="F:DNA binding"/>
    <property type="evidence" value="ECO:0007669"/>
    <property type="project" value="InterPro"/>
</dbReference>
<dbReference type="PANTHER" id="PTHR45674:SF4">
    <property type="entry name" value="DNA LIGASE 1"/>
    <property type="match status" value="1"/>
</dbReference>
<proteinExistence type="inferred from homology"/>
<feature type="region of interest" description="Disordered" evidence="16">
    <location>
        <begin position="23"/>
        <end position="72"/>
    </location>
</feature>
<evidence type="ECO:0000256" key="10">
    <source>
        <dbReference type="ARBA" id="ARBA00023204"/>
    </source>
</evidence>
<evidence type="ECO:0000256" key="1">
    <source>
        <dbReference type="ARBA" id="ARBA00004123"/>
    </source>
</evidence>
<keyword evidence="5" id="KW-0235">DNA replication</keyword>
<dbReference type="GO" id="GO:0006310">
    <property type="term" value="P:DNA recombination"/>
    <property type="evidence" value="ECO:0007669"/>
    <property type="project" value="UniProtKB-KW"/>
</dbReference>
<evidence type="ECO:0000256" key="3">
    <source>
        <dbReference type="ARBA" id="ARBA00022598"/>
    </source>
</evidence>
<feature type="domain" description="ATP-dependent DNA ligase family profile" evidence="17">
    <location>
        <begin position="449"/>
        <end position="586"/>
    </location>
</feature>
<dbReference type="FunFam" id="1.10.3260.10:FF:000001">
    <property type="entry name" value="DNA ligase"/>
    <property type="match status" value="1"/>
</dbReference>
<reference evidence="19" key="1">
    <citation type="submission" date="2016-03" db="EMBL/GenBank/DDBJ databases">
        <authorList>
            <person name="Devillers Hugo."/>
        </authorList>
    </citation>
    <scope>NUCLEOTIDE SEQUENCE [LARGE SCALE GENOMIC DNA]</scope>
</reference>
<keyword evidence="7 14" id="KW-0227">DNA damage</keyword>
<evidence type="ECO:0000256" key="7">
    <source>
        <dbReference type="ARBA" id="ARBA00022763"/>
    </source>
</evidence>
<gene>
    <name evidence="18" type="ORF">LANO_0E01332G</name>
</gene>
<dbReference type="InterPro" id="IPR012340">
    <property type="entry name" value="NA-bd_OB-fold"/>
</dbReference>
<dbReference type="InterPro" id="IPR000977">
    <property type="entry name" value="DNA_ligase_ATP-dep"/>
</dbReference>
<evidence type="ECO:0000256" key="5">
    <source>
        <dbReference type="ARBA" id="ARBA00022705"/>
    </source>
</evidence>
<dbReference type="SUPFAM" id="SSF56091">
    <property type="entry name" value="DNA ligase/mRNA capping enzyme, catalytic domain"/>
    <property type="match status" value="1"/>
</dbReference>
<dbReference type="OrthoDB" id="206088at2759"/>
<keyword evidence="12" id="KW-0131">Cell cycle</keyword>
<dbReference type="PROSITE" id="PS50160">
    <property type="entry name" value="DNA_LIGASE_A3"/>
    <property type="match status" value="1"/>
</dbReference>
<dbReference type="InterPro" id="IPR012309">
    <property type="entry name" value="DNA_ligase_ATP-dep_C"/>
</dbReference>
<dbReference type="GO" id="GO:0005634">
    <property type="term" value="C:nucleus"/>
    <property type="evidence" value="ECO:0007669"/>
    <property type="project" value="UniProtKB-SubCell"/>
</dbReference>
<evidence type="ECO:0000256" key="16">
    <source>
        <dbReference type="SAM" id="MobiDB-lite"/>
    </source>
</evidence>
<protein>
    <recommendedName>
        <fullName evidence="14">DNA ligase</fullName>
        <ecNumber evidence="14">6.5.1.1</ecNumber>
    </recommendedName>
</protein>
<dbReference type="GO" id="GO:0005739">
    <property type="term" value="C:mitochondrion"/>
    <property type="evidence" value="ECO:0007669"/>
    <property type="project" value="TreeGrafter"/>
</dbReference>
<dbReference type="AlphaFoldDB" id="A0A1G4JP86"/>
<evidence type="ECO:0000256" key="13">
    <source>
        <dbReference type="ARBA" id="ARBA00034003"/>
    </source>
</evidence>
<dbReference type="FunFam" id="2.40.50.140:FF:000062">
    <property type="entry name" value="DNA ligase"/>
    <property type="match status" value="1"/>
</dbReference>
<accession>A0A1G4JP86</accession>
<evidence type="ECO:0000256" key="6">
    <source>
        <dbReference type="ARBA" id="ARBA00022741"/>
    </source>
</evidence>
<keyword evidence="9 14" id="KW-0233">DNA recombination</keyword>
<dbReference type="InterPro" id="IPR050191">
    <property type="entry name" value="ATP-dep_DNA_ligase"/>
</dbReference>
<dbReference type="Proteomes" id="UP000189911">
    <property type="component" value="Chromosome E"/>
</dbReference>
<dbReference type="Gene3D" id="2.40.50.140">
    <property type="entry name" value="Nucleic acid-binding proteins"/>
    <property type="match status" value="1"/>
</dbReference>
<dbReference type="Gene3D" id="1.10.3260.10">
    <property type="entry name" value="DNA ligase, ATP-dependent, N-terminal domain"/>
    <property type="match status" value="1"/>
</dbReference>
<dbReference type="GO" id="GO:0071897">
    <property type="term" value="P:DNA biosynthetic process"/>
    <property type="evidence" value="ECO:0007669"/>
    <property type="project" value="InterPro"/>
</dbReference>